<evidence type="ECO:0000313" key="3">
    <source>
        <dbReference type="Proteomes" id="UP000031036"/>
    </source>
</evidence>
<evidence type="ECO:0000313" key="2">
    <source>
        <dbReference type="EMBL" id="KHN83595.1"/>
    </source>
</evidence>
<dbReference type="EMBL" id="JPKZ01001178">
    <property type="protein sequence ID" value="KHN83595.1"/>
    <property type="molecule type" value="Genomic_DNA"/>
</dbReference>
<comment type="caution">
    <text evidence="2">The sequence shown here is derived from an EMBL/GenBank/DDBJ whole genome shotgun (WGS) entry which is preliminary data.</text>
</comment>
<name>A0A0B2VRE1_TOXCA</name>
<protein>
    <submittedName>
        <fullName evidence="2">Uncharacterized protein</fullName>
    </submittedName>
</protein>
<feature type="chain" id="PRO_5002095562" evidence="1">
    <location>
        <begin position="21"/>
        <end position="77"/>
    </location>
</feature>
<dbReference type="Proteomes" id="UP000031036">
    <property type="component" value="Unassembled WGS sequence"/>
</dbReference>
<reference evidence="2 3" key="1">
    <citation type="submission" date="2014-11" db="EMBL/GenBank/DDBJ databases">
        <title>Genetic blueprint of the zoonotic pathogen Toxocara canis.</title>
        <authorList>
            <person name="Zhu X.-Q."/>
            <person name="Korhonen P.K."/>
            <person name="Cai H."/>
            <person name="Young N.D."/>
            <person name="Nejsum P."/>
            <person name="von Samson-Himmelstjerna G."/>
            <person name="Boag P.R."/>
            <person name="Tan P."/>
            <person name="Li Q."/>
            <person name="Min J."/>
            <person name="Yang Y."/>
            <person name="Wang X."/>
            <person name="Fang X."/>
            <person name="Hall R.S."/>
            <person name="Hofmann A."/>
            <person name="Sternberg P.W."/>
            <person name="Jex A.R."/>
            <person name="Gasser R.B."/>
        </authorList>
    </citation>
    <scope>NUCLEOTIDE SEQUENCE [LARGE SCALE GENOMIC DNA]</scope>
    <source>
        <strain evidence="2">PN_DK_2014</strain>
    </source>
</reference>
<keyword evidence="3" id="KW-1185">Reference proteome</keyword>
<evidence type="ECO:0000256" key="1">
    <source>
        <dbReference type="SAM" id="SignalP"/>
    </source>
</evidence>
<proteinExistence type="predicted"/>
<accession>A0A0B2VRE1</accession>
<feature type="signal peptide" evidence="1">
    <location>
        <begin position="1"/>
        <end position="20"/>
    </location>
</feature>
<keyword evidence="1" id="KW-0732">Signal</keyword>
<organism evidence="2 3">
    <name type="scientific">Toxocara canis</name>
    <name type="common">Canine roundworm</name>
    <dbReference type="NCBI Taxonomy" id="6265"/>
    <lineage>
        <taxon>Eukaryota</taxon>
        <taxon>Metazoa</taxon>
        <taxon>Ecdysozoa</taxon>
        <taxon>Nematoda</taxon>
        <taxon>Chromadorea</taxon>
        <taxon>Rhabditida</taxon>
        <taxon>Spirurina</taxon>
        <taxon>Ascaridomorpha</taxon>
        <taxon>Ascaridoidea</taxon>
        <taxon>Toxocaridae</taxon>
        <taxon>Toxocara</taxon>
    </lineage>
</organism>
<sequence>MAQILLELLGALVTTTEGSAYSLKLIYNCVGTRRFFLGSSLRPLSTFYAFFADEIRRDDTVLCFGRRRIAGRYLNGV</sequence>
<gene>
    <name evidence="2" type="ORF">Tcan_18764</name>
</gene>
<dbReference type="AlphaFoldDB" id="A0A0B2VRE1"/>